<dbReference type="eggNOG" id="COG0631">
    <property type="taxonomic scope" value="Bacteria"/>
</dbReference>
<dbReference type="EMBL" id="CT573213">
    <property type="protein sequence ID" value="CAJ65108.1"/>
    <property type="molecule type" value="Genomic_DNA"/>
</dbReference>
<evidence type="ECO:0008006" key="3">
    <source>
        <dbReference type="Google" id="ProtNLM"/>
    </source>
</evidence>
<proteinExistence type="predicted"/>
<evidence type="ECO:0000313" key="1">
    <source>
        <dbReference type="EMBL" id="CAJ65108.1"/>
    </source>
</evidence>
<keyword evidence="2" id="KW-1185">Reference proteome</keyword>
<name>Q0RBS6_FRAAA</name>
<sequence length="268" mass="28267">MTAGESAVPRPEGPLRTSAGILRLPKNAIDPIEDGAAASERTGRFAVADGASAGRDVHLWARALVHAYIRRPPPVQPTGTELRDWFHAVAQQWSATAPEAVGPSWLDDGPGAVTTAYATFLGLQLVRRPDGRTGWDAVAVGDCCLVRLGADAEITTFPLTGPEQFTDTPHLVPGSPAMIDGALRTGLRYLAGPLTAGDTLFLATDAVARWLLTLARDDPAGLRQVARTPRDELRAHLATQRGSGAVEKDDLTLLTLRVRAAPAGPSPA</sequence>
<protein>
    <recommendedName>
        <fullName evidence="3">PPM-type phosphatase domain-containing protein</fullName>
    </recommendedName>
</protein>
<dbReference type="KEGG" id="fal:FRAAL6485"/>
<dbReference type="RefSeq" id="WP_011607526.1">
    <property type="nucleotide sequence ID" value="NC_008278.1"/>
</dbReference>
<organism evidence="1 2">
    <name type="scientific">Frankia alni (strain DSM 45986 / CECT 9034 / ACN14a)</name>
    <dbReference type="NCBI Taxonomy" id="326424"/>
    <lineage>
        <taxon>Bacteria</taxon>
        <taxon>Bacillati</taxon>
        <taxon>Actinomycetota</taxon>
        <taxon>Actinomycetes</taxon>
        <taxon>Frankiales</taxon>
        <taxon>Frankiaceae</taxon>
        <taxon>Frankia</taxon>
    </lineage>
</organism>
<dbReference type="AlphaFoldDB" id="Q0RBS6"/>
<evidence type="ECO:0000313" key="2">
    <source>
        <dbReference type="Proteomes" id="UP000000657"/>
    </source>
</evidence>
<accession>Q0RBS6</accession>
<dbReference type="InterPro" id="IPR036457">
    <property type="entry name" value="PPM-type-like_dom_sf"/>
</dbReference>
<dbReference type="STRING" id="326424.FRAAL6485"/>
<gene>
    <name evidence="1" type="ordered locus">FRAAL6485</name>
</gene>
<dbReference type="HOGENOM" id="CLU_076319_0_0_11"/>
<dbReference type="Proteomes" id="UP000000657">
    <property type="component" value="Chromosome"/>
</dbReference>
<dbReference type="SUPFAM" id="SSF81606">
    <property type="entry name" value="PP2C-like"/>
    <property type="match status" value="1"/>
</dbReference>
<reference evidence="1 2" key="1">
    <citation type="journal article" date="2007" name="Genome Res.">
        <title>Genome characteristics of facultatively symbiotic Frankia sp. strains reflect host range and host plant biogeography.</title>
        <authorList>
            <person name="Normand P."/>
            <person name="Lapierre P."/>
            <person name="Tisa L.S."/>
            <person name="Gogarten J.P."/>
            <person name="Alloisio N."/>
            <person name="Bagnarol E."/>
            <person name="Bassi C.A."/>
            <person name="Berry A.M."/>
            <person name="Bickhart D.M."/>
            <person name="Choisne N."/>
            <person name="Couloux A."/>
            <person name="Cournoyer B."/>
            <person name="Cruveiller S."/>
            <person name="Daubin V."/>
            <person name="Demange N."/>
            <person name="Francino M.P."/>
            <person name="Goltsman E."/>
            <person name="Huang Y."/>
            <person name="Kopp O.R."/>
            <person name="Labarre L."/>
            <person name="Lapidus A."/>
            <person name="Lavire C."/>
            <person name="Marechal J."/>
            <person name="Martinez M."/>
            <person name="Mastronunzio J.E."/>
            <person name="Mullin B.C."/>
            <person name="Niemann J."/>
            <person name="Pujic P."/>
            <person name="Rawnsley T."/>
            <person name="Rouy Z."/>
            <person name="Schenowitz C."/>
            <person name="Sellstedt A."/>
            <person name="Tavares F."/>
            <person name="Tomkins J.P."/>
            <person name="Vallenet D."/>
            <person name="Valverde C."/>
            <person name="Wall L.G."/>
            <person name="Wang Y."/>
            <person name="Medigue C."/>
            <person name="Benson D.R."/>
        </authorList>
    </citation>
    <scope>NUCLEOTIDE SEQUENCE [LARGE SCALE GENOMIC DNA]</scope>
    <source>
        <strain evidence="2">DSM 45986 / CECT 9034 / ACN14a</strain>
    </source>
</reference>
<dbReference type="OrthoDB" id="5380902at2"/>